<protein>
    <submittedName>
        <fullName evidence="1">Uncharacterized protein</fullName>
    </submittedName>
</protein>
<comment type="caution">
    <text evidence="1">The sequence shown here is derived from an EMBL/GenBank/DDBJ whole genome shotgun (WGS) entry which is preliminary data.</text>
</comment>
<proteinExistence type="predicted"/>
<gene>
    <name evidence="1" type="ORF">QFC19_004723</name>
</gene>
<dbReference type="Proteomes" id="UP001241377">
    <property type="component" value="Unassembled WGS sequence"/>
</dbReference>
<organism evidence="1 2">
    <name type="scientific">Naganishia cerealis</name>
    <dbReference type="NCBI Taxonomy" id="610337"/>
    <lineage>
        <taxon>Eukaryota</taxon>
        <taxon>Fungi</taxon>
        <taxon>Dikarya</taxon>
        <taxon>Basidiomycota</taxon>
        <taxon>Agaricomycotina</taxon>
        <taxon>Tremellomycetes</taxon>
        <taxon>Filobasidiales</taxon>
        <taxon>Filobasidiaceae</taxon>
        <taxon>Naganishia</taxon>
    </lineage>
</organism>
<reference evidence="1" key="1">
    <citation type="submission" date="2023-04" db="EMBL/GenBank/DDBJ databases">
        <title>Draft Genome sequencing of Naganishia species isolated from polar environments using Oxford Nanopore Technology.</title>
        <authorList>
            <person name="Leo P."/>
            <person name="Venkateswaran K."/>
        </authorList>
    </citation>
    <scope>NUCLEOTIDE SEQUENCE</scope>
    <source>
        <strain evidence="1">MNA-CCFEE 5261</strain>
    </source>
</reference>
<evidence type="ECO:0000313" key="2">
    <source>
        <dbReference type="Proteomes" id="UP001241377"/>
    </source>
</evidence>
<evidence type="ECO:0000313" key="1">
    <source>
        <dbReference type="EMBL" id="KAJ9102614.1"/>
    </source>
</evidence>
<accession>A0ACC2VUD9</accession>
<keyword evidence="2" id="KW-1185">Reference proteome</keyword>
<sequence>MSSSSVPGPAAFIAAPDANSQPTPVKFELSDVNKHNSPLGEGKYIRDEVLNGKTRDSNSNFFAKHMFDLGVELKRIEVIADDEEEIVEAAKRMVEKYDFVVTSGGIGPTHRALTRPPPLLQDDITYPSIAKAFDMPLTLNQDTVDRMQASIVARGGFQQQTPEQVQARQRMAMFPTGDKAEVLFVQEDKWVPVVRVMGKLLIGLTPFLPLPPDAAKPFRHLIFTEMPESSIAPFLTELHNRERKNGVRVGSYPMLYKGVHVSLIGLDEARIREIGKEVAEKLNGQVVEAARQGA</sequence>
<name>A0ACC2VUD9_9TREE</name>
<dbReference type="EMBL" id="JASBWR010000051">
    <property type="protein sequence ID" value="KAJ9102614.1"/>
    <property type="molecule type" value="Genomic_DNA"/>
</dbReference>